<evidence type="ECO:0000313" key="2">
    <source>
        <dbReference type="EMBL" id="GAF96245.1"/>
    </source>
</evidence>
<protein>
    <recommendedName>
        <fullName evidence="1">Large polyvalent protein associated domain-containing protein</fullName>
    </recommendedName>
</protein>
<gene>
    <name evidence="2" type="ORF">S01H1_32203</name>
</gene>
<dbReference type="AlphaFoldDB" id="X0V6H2"/>
<name>X0V6H2_9ZZZZ</name>
<dbReference type="Pfam" id="PF18857">
    <property type="entry name" value="LPD38"/>
    <property type="match status" value="1"/>
</dbReference>
<dbReference type="InterPro" id="IPR040561">
    <property type="entry name" value="LPD38"/>
</dbReference>
<proteinExistence type="predicted"/>
<comment type="caution">
    <text evidence="2">The sequence shown here is derived from an EMBL/GenBank/DDBJ whole genome shotgun (WGS) entry which is preliminary data.</text>
</comment>
<accession>X0V6H2</accession>
<evidence type="ECO:0000259" key="1">
    <source>
        <dbReference type="Pfam" id="PF18857"/>
    </source>
</evidence>
<feature type="domain" description="Large polyvalent protein associated" evidence="1">
    <location>
        <begin position="115"/>
        <end position="273"/>
    </location>
</feature>
<reference evidence="2" key="1">
    <citation type="journal article" date="2014" name="Front. Microbiol.">
        <title>High frequency of phylogenetically diverse reductive dehalogenase-homologous genes in deep subseafloor sedimentary metagenomes.</title>
        <authorList>
            <person name="Kawai M."/>
            <person name="Futagami T."/>
            <person name="Toyoda A."/>
            <person name="Takaki Y."/>
            <person name="Nishi S."/>
            <person name="Hori S."/>
            <person name="Arai W."/>
            <person name="Tsubouchi T."/>
            <person name="Morono Y."/>
            <person name="Uchiyama I."/>
            <person name="Ito T."/>
            <person name="Fujiyama A."/>
            <person name="Inagaki F."/>
            <person name="Takami H."/>
        </authorList>
    </citation>
    <scope>NUCLEOTIDE SEQUENCE</scope>
    <source>
        <strain evidence="2">Expedition CK06-06</strain>
    </source>
</reference>
<sequence>ENAVRLSAYTEARKAGVPREKAAELAKELTVNFNRTGEYGTFMNSLYLFFNASIQGTSRLIRTLKPQWNIDEKTGKKKVKVSPAQKMALGLTAFGGVMSLINESLSEDDDDGESYYSKVPQFVKERNIVIMKPDGKDYYKIPLPYGLNVFYVIGNSLANAQQGITKKGEVLGDIFNASAGSFSPLNFPNSSDPTVYTTKMLFPTLGQPVISLIANENYFGRTIFNENNPYNKTPKPESELGRGKYENLERWTKALNKASGGSEFVPGEADINPD</sequence>
<dbReference type="EMBL" id="BARS01019925">
    <property type="protein sequence ID" value="GAF96245.1"/>
    <property type="molecule type" value="Genomic_DNA"/>
</dbReference>
<organism evidence="2">
    <name type="scientific">marine sediment metagenome</name>
    <dbReference type="NCBI Taxonomy" id="412755"/>
    <lineage>
        <taxon>unclassified sequences</taxon>
        <taxon>metagenomes</taxon>
        <taxon>ecological metagenomes</taxon>
    </lineage>
</organism>
<feature type="non-terminal residue" evidence="2">
    <location>
        <position position="274"/>
    </location>
</feature>
<feature type="non-terminal residue" evidence="2">
    <location>
        <position position="1"/>
    </location>
</feature>